<organism evidence="2">
    <name type="scientific">Notodromas monacha</name>
    <dbReference type="NCBI Taxonomy" id="399045"/>
    <lineage>
        <taxon>Eukaryota</taxon>
        <taxon>Metazoa</taxon>
        <taxon>Ecdysozoa</taxon>
        <taxon>Arthropoda</taxon>
        <taxon>Crustacea</taxon>
        <taxon>Oligostraca</taxon>
        <taxon>Ostracoda</taxon>
        <taxon>Podocopa</taxon>
        <taxon>Podocopida</taxon>
        <taxon>Cypridocopina</taxon>
        <taxon>Cypridoidea</taxon>
        <taxon>Cyprididae</taxon>
        <taxon>Notodromas</taxon>
    </lineage>
</organism>
<accession>A0A7R9BQZ6</accession>
<sequence length="216" mass="24404">MQGATSNELDSLMLQLMMADSEESSLESGTPTSDGEYVNLDSDSAQEDTEEEHIGSESQAELLVDILWNPQVIFSALNGDGDANEESVNYKRARNMSKWLRMLAVRRSKNVHSFLKAFAHVLKFVLCLRKNKRVENSDSKNNPFVVPLKDAMQIYTSYSNLPDNLLFDKIFDFLLRNPEGYSEVNLADLELIARLLSGKYICPLLAFDASSPKRRQ</sequence>
<dbReference type="Proteomes" id="UP000678499">
    <property type="component" value="Unassembled WGS sequence"/>
</dbReference>
<gene>
    <name evidence="2" type="ORF">NMOB1V02_LOCUS6720</name>
</gene>
<feature type="region of interest" description="Disordered" evidence="1">
    <location>
        <begin position="1"/>
        <end position="55"/>
    </location>
</feature>
<reference evidence="2" key="1">
    <citation type="submission" date="2020-11" db="EMBL/GenBank/DDBJ databases">
        <authorList>
            <person name="Tran Van P."/>
        </authorList>
    </citation>
    <scope>NUCLEOTIDE SEQUENCE</scope>
</reference>
<evidence type="ECO:0000313" key="3">
    <source>
        <dbReference type="Proteomes" id="UP000678499"/>
    </source>
</evidence>
<name>A0A7R9BQZ6_9CRUS</name>
<dbReference type="EMBL" id="OA883483">
    <property type="protein sequence ID" value="CAD7279034.1"/>
    <property type="molecule type" value="Genomic_DNA"/>
</dbReference>
<dbReference type="EMBL" id="CAJPEX010001446">
    <property type="protein sequence ID" value="CAG0919186.1"/>
    <property type="molecule type" value="Genomic_DNA"/>
</dbReference>
<evidence type="ECO:0000256" key="1">
    <source>
        <dbReference type="SAM" id="MobiDB-lite"/>
    </source>
</evidence>
<evidence type="ECO:0000313" key="2">
    <source>
        <dbReference type="EMBL" id="CAD7279034.1"/>
    </source>
</evidence>
<keyword evidence="3" id="KW-1185">Reference proteome</keyword>
<dbReference type="AlphaFoldDB" id="A0A7R9BQZ6"/>
<protein>
    <submittedName>
        <fullName evidence="2">Uncharacterized protein</fullName>
    </submittedName>
</protein>
<proteinExistence type="predicted"/>